<dbReference type="AlphaFoldDB" id="A0A8I2YVT0"/>
<sequence length="295" mass="34292">MCLYHPRLPLELEREIFLTLKDNPDVYRYMLVAKRVQVWLQPYISYRIILPNEPRAEKFLEFLHLHPRPSDYKVTALFMGPSVNVRTAALILPRCQTLTTLIIRFSYRYIACAIRNPLYHAFLALKNLRCLYIGLTTLPTSRMLYLPSIEVLNHLSHLHLSSLEAASFTVPLGFAFLTNLTHLSMSWAIGRSCTDHLLLFLNKSSCAVLIQWIDNNRSPAFVEENLRRRELVDRRIVVMSIHLKEHCREGEDMWSFAERIVQWRVDKNTDPFATLPTRHLENGENSSEAMVGGNK</sequence>
<reference evidence="2" key="1">
    <citation type="submission" date="2021-03" db="EMBL/GenBank/DDBJ databases">
        <title>Evolutionary innovations through gain and loss of genes in the ectomycorrhizal Boletales.</title>
        <authorList>
            <person name="Wu G."/>
            <person name="Miyauchi S."/>
            <person name="Morin E."/>
            <person name="Yang Z.-L."/>
            <person name="Xu J."/>
            <person name="Martin F.M."/>
        </authorList>
    </citation>
    <scope>NUCLEOTIDE SEQUENCE</scope>
    <source>
        <strain evidence="2">BR01</strain>
    </source>
</reference>
<name>A0A8I2YVT0_9AGAM</name>
<accession>A0A8I2YVT0</accession>
<dbReference type="SUPFAM" id="SSF52047">
    <property type="entry name" value="RNI-like"/>
    <property type="match status" value="1"/>
</dbReference>
<evidence type="ECO:0000313" key="3">
    <source>
        <dbReference type="Proteomes" id="UP000683000"/>
    </source>
</evidence>
<dbReference type="Proteomes" id="UP000683000">
    <property type="component" value="Unassembled WGS sequence"/>
</dbReference>
<gene>
    <name evidence="2" type="ORF">JVT61DRAFT_11773</name>
</gene>
<organism evidence="2 3">
    <name type="scientific">Boletus reticuloceps</name>
    <dbReference type="NCBI Taxonomy" id="495285"/>
    <lineage>
        <taxon>Eukaryota</taxon>
        <taxon>Fungi</taxon>
        <taxon>Dikarya</taxon>
        <taxon>Basidiomycota</taxon>
        <taxon>Agaricomycotina</taxon>
        <taxon>Agaricomycetes</taxon>
        <taxon>Agaricomycetidae</taxon>
        <taxon>Boletales</taxon>
        <taxon>Boletineae</taxon>
        <taxon>Boletaceae</taxon>
        <taxon>Boletoideae</taxon>
        <taxon>Boletus</taxon>
    </lineage>
</organism>
<evidence type="ECO:0000313" key="2">
    <source>
        <dbReference type="EMBL" id="KAG6379316.1"/>
    </source>
</evidence>
<dbReference type="OrthoDB" id="2900663at2759"/>
<evidence type="ECO:0000256" key="1">
    <source>
        <dbReference type="SAM" id="MobiDB-lite"/>
    </source>
</evidence>
<protein>
    <submittedName>
        <fullName evidence="2">Uncharacterized protein</fullName>
    </submittedName>
</protein>
<dbReference type="EMBL" id="JAGFBS010000005">
    <property type="protein sequence ID" value="KAG6379316.1"/>
    <property type="molecule type" value="Genomic_DNA"/>
</dbReference>
<proteinExistence type="predicted"/>
<feature type="region of interest" description="Disordered" evidence="1">
    <location>
        <begin position="274"/>
        <end position="295"/>
    </location>
</feature>
<comment type="caution">
    <text evidence="2">The sequence shown here is derived from an EMBL/GenBank/DDBJ whole genome shotgun (WGS) entry which is preliminary data.</text>
</comment>
<keyword evidence="3" id="KW-1185">Reference proteome</keyword>